<dbReference type="InterPro" id="IPR004485">
    <property type="entry name" value="Cobalamin_biosynth_CobD/CbiB"/>
</dbReference>
<dbReference type="NCBIfam" id="TIGR00380">
    <property type="entry name" value="cobal_cbiB"/>
    <property type="match status" value="1"/>
</dbReference>
<gene>
    <name evidence="9" type="primary">cobD</name>
    <name evidence="10" type="ORF">NH26_05655</name>
</gene>
<dbReference type="Pfam" id="PF03186">
    <property type="entry name" value="CobD_Cbib"/>
    <property type="match status" value="1"/>
</dbReference>
<sequence length="309" mass="34541">MEYKIILLVVAFVLDLSFGDPRSLPHLIVGYGRLISIGEKMLNKGRAKLWKGGLLTIILVTLSFVIPYFILSYLQSIHIYLSVILGVILLFYCLANKTLIKEGIAVFDELNNHGIIAGRKRLSWIVGRDTSQLNEQQIRTATLETMSENLSDGVIAPLFYFALFGVPGAMAYKMINTLDSMIGYKNERYEQFGKIAARLDDVANFIPSRLTAFVMLVYTFSLNKLGEVFKEGKKHSSPNAGYPEAALALILNVRFGGPNVYSGKIVDKPYIGANDRQIQHEEIFKVGRINYGSSILTVVLILVYLFLIS</sequence>
<keyword evidence="7 9" id="KW-1133">Transmembrane helix</keyword>
<comment type="pathway">
    <text evidence="2 9">Cofactor biosynthesis; adenosylcobalamin biosynthesis.</text>
</comment>
<dbReference type="PANTHER" id="PTHR34308">
    <property type="entry name" value="COBALAMIN BIOSYNTHESIS PROTEIN CBIB"/>
    <property type="match status" value="1"/>
</dbReference>
<organism evidence="10 11">
    <name type="scientific">Flammeovirga pacifica</name>
    <dbReference type="NCBI Taxonomy" id="915059"/>
    <lineage>
        <taxon>Bacteria</taxon>
        <taxon>Pseudomonadati</taxon>
        <taxon>Bacteroidota</taxon>
        <taxon>Cytophagia</taxon>
        <taxon>Cytophagales</taxon>
        <taxon>Flammeovirgaceae</taxon>
        <taxon>Flammeovirga</taxon>
    </lineage>
</organism>
<evidence type="ECO:0000256" key="1">
    <source>
        <dbReference type="ARBA" id="ARBA00004651"/>
    </source>
</evidence>
<dbReference type="GO" id="GO:0015420">
    <property type="term" value="F:ABC-type vitamin B12 transporter activity"/>
    <property type="evidence" value="ECO:0007669"/>
    <property type="project" value="UniProtKB-UniRule"/>
</dbReference>
<dbReference type="UniPathway" id="UPA00148"/>
<dbReference type="GO" id="GO:0009236">
    <property type="term" value="P:cobalamin biosynthetic process"/>
    <property type="evidence" value="ECO:0007669"/>
    <property type="project" value="UniProtKB-UniRule"/>
</dbReference>
<keyword evidence="8 9" id="KW-0472">Membrane</keyword>
<comment type="function">
    <text evidence="9">Converts cobyric acid to cobinamide by the addition of aminopropanol on the F carboxylic group.</text>
</comment>
<evidence type="ECO:0000256" key="7">
    <source>
        <dbReference type="ARBA" id="ARBA00022989"/>
    </source>
</evidence>
<dbReference type="AlphaFoldDB" id="A0A1S1YXY7"/>
<dbReference type="EMBL" id="JRYR02000001">
    <property type="protein sequence ID" value="OHX65872.1"/>
    <property type="molecule type" value="Genomic_DNA"/>
</dbReference>
<accession>A0A1S1YXY7</accession>
<evidence type="ECO:0000256" key="4">
    <source>
        <dbReference type="ARBA" id="ARBA00022475"/>
    </source>
</evidence>
<keyword evidence="6 9" id="KW-0812">Transmembrane</keyword>
<dbReference type="Proteomes" id="UP000179797">
    <property type="component" value="Unassembled WGS sequence"/>
</dbReference>
<evidence type="ECO:0000313" key="10">
    <source>
        <dbReference type="EMBL" id="OHX65872.1"/>
    </source>
</evidence>
<keyword evidence="11" id="KW-1185">Reference proteome</keyword>
<feature type="transmembrane region" description="Helical" evidence="9">
    <location>
        <begin position="77"/>
        <end position="95"/>
    </location>
</feature>
<dbReference type="STRING" id="915059.NH26_05655"/>
<dbReference type="PANTHER" id="PTHR34308:SF1">
    <property type="entry name" value="COBALAMIN BIOSYNTHESIS PROTEIN CBIB"/>
    <property type="match status" value="1"/>
</dbReference>
<evidence type="ECO:0000313" key="11">
    <source>
        <dbReference type="Proteomes" id="UP000179797"/>
    </source>
</evidence>
<feature type="transmembrane region" description="Helical" evidence="9">
    <location>
        <begin position="289"/>
        <end position="308"/>
    </location>
</feature>
<dbReference type="GO" id="GO:0005886">
    <property type="term" value="C:plasma membrane"/>
    <property type="evidence" value="ECO:0007669"/>
    <property type="project" value="UniProtKB-SubCell"/>
</dbReference>
<keyword evidence="4 9" id="KW-1003">Cell membrane</keyword>
<comment type="subcellular location">
    <subcellularLocation>
        <location evidence="1 9">Cell membrane</location>
        <topology evidence="1 9">Multi-pass membrane protein</topology>
    </subcellularLocation>
</comment>
<proteinExistence type="inferred from homology"/>
<evidence type="ECO:0000256" key="6">
    <source>
        <dbReference type="ARBA" id="ARBA00022692"/>
    </source>
</evidence>
<reference evidence="10 11" key="1">
    <citation type="journal article" date="2012" name="Int. J. Syst. Evol. Microbiol.">
        <title>Flammeovirga pacifica sp. nov., isolated from deep-sea sediment.</title>
        <authorList>
            <person name="Xu H."/>
            <person name="Fu Y."/>
            <person name="Yang N."/>
            <person name="Ding Z."/>
            <person name="Lai Q."/>
            <person name="Zeng R."/>
        </authorList>
    </citation>
    <scope>NUCLEOTIDE SEQUENCE [LARGE SCALE GENOMIC DNA]</scope>
    <source>
        <strain evidence="11">DSM 24597 / LMG 26175 / WPAGA1</strain>
    </source>
</reference>
<feature type="transmembrane region" description="Helical" evidence="9">
    <location>
        <begin position="49"/>
        <end position="70"/>
    </location>
</feature>
<evidence type="ECO:0000256" key="8">
    <source>
        <dbReference type="ARBA" id="ARBA00023136"/>
    </source>
</evidence>
<evidence type="ECO:0000256" key="5">
    <source>
        <dbReference type="ARBA" id="ARBA00022573"/>
    </source>
</evidence>
<dbReference type="RefSeq" id="WP_044219154.1">
    <property type="nucleotide sequence ID" value="NZ_JRYR02000001.1"/>
</dbReference>
<evidence type="ECO:0000256" key="2">
    <source>
        <dbReference type="ARBA" id="ARBA00004953"/>
    </source>
</evidence>
<keyword evidence="5 9" id="KW-0169">Cobalamin biosynthesis</keyword>
<dbReference type="GO" id="GO:0048472">
    <property type="term" value="F:threonine-phosphate decarboxylase activity"/>
    <property type="evidence" value="ECO:0007669"/>
    <property type="project" value="InterPro"/>
</dbReference>
<comment type="caution">
    <text evidence="10">The sequence shown here is derived from an EMBL/GenBank/DDBJ whole genome shotgun (WGS) entry which is preliminary data.</text>
</comment>
<dbReference type="HAMAP" id="MF_00024">
    <property type="entry name" value="CobD_CbiB"/>
    <property type="match status" value="1"/>
</dbReference>
<comment type="caution">
    <text evidence="9">Lacks conserved residue(s) required for the propagation of feature annotation.</text>
</comment>
<dbReference type="OrthoDB" id="9811967at2"/>
<evidence type="ECO:0000256" key="3">
    <source>
        <dbReference type="ARBA" id="ARBA00006263"/>
    </source>
</evidence>
<evidence type="ECO:0000256" key="9">
    <source>
        <dbReference type="HAMAP-Rule" id="MF_00024"/>
    </source>
</evidence>
<comment type="similarity">
    <text evidence="3 9">Belongs to the CobD/CbiB family.</text>
</comment>
<protein>
    <recommendedName>
        <fullName evidence="9">Cobalamin biosynthesis protein CobD</fullName>
    </recommendedName>
</protein>
<name>A0A1S1YXY7_FLAPC</name>